<accession>A0A6A6TA49</accession>
<evidence type="ECO:0000256" key="1">
    <source>
        <dbReference type="SAM" id="MobiDB-lite"/>
    </source>
</evidence>
<dbReference type="EMBL" id="MU004334">
    <property type="protein sequence ID" value="KAF2656650.1"/>
    <property type="molecule type" value="Genomic_DNA"/>
</dbReference>
<feature type="region of interest" description="Disordered" evidence="1">
    <location>
        <begin position="325"/>
        <end position="396"/>
    </location>
</feature>
<keyword evidence="2" id="KW-1133">Transmembrane helix</keyword>
<keyword evidence="2" id="KW-0472">Membrane</keyword>
<organism evidence="3 4">
    <name type="scientific">Lophiostoma macrostomum CBS 122681</name>
    <dbReference type="NCBI Taxonomy" id="1314788"/>
    <lineage>
        <taxon>Eukaryota</taxon>
        <taxon>Fungi</taxon>
        <taxon>Dikarya</taxon>
        <taxon>Ascomycota</taxon>
        <taxon>Pezizomycotina</taxon>
        <taxon>Dothideomycetes</taxon>
        <taxon>Pleosporomycetidae</taxon>
        <taxon>Pleosporales</taxon>
        <taxon>Lophiostomataceae</taxon>
        <taxon>Lophiostoma</taxon>
    </lineage>
</organism>
<protein>
    <submittedName>
        <fullName evidence="3">Uncharacterized protein</fullName>
    </submittedName>
</protein>
<dbReference type="OrthoDB" id="4120617at2759"/>
<dbReference type="Proteomes" id="UP000799324">
    <property type="component" value="Unassembled WGS sequence"/>
</dbReference>
<keyword evidence="4" id="KW-1185">Reference proteome</keyword>
<gene>
    <name evidence="3" type="ORF">K491DRAFT_757435</name>
</gene>
<evidence type="ECO:0000313" key="3">
    <source>
        <dbReference type="EMBL" id="KAF2656650.1"/>
    </source>
</evidence>
<feature type="compositionally biased region" description="Low complexity" evidence="1">
    <location>
        <begin position="336"/>
        <end position="346"/>
    </location>
</feature>
<evidence type="ECO:0000313" key="4">
    <source>
        <dbReference type="Proteomes" id="UP000799324"/>
    </source>
</evidence>
<keyword evidence="2" id="KW-0812">Transmembrane</keyword>
<reference evidence="3" key="1">
    <citation type="journal article" date="2020" name="Stud. Mycol.">
        <title>101 Dothideomycetes genomes: a test case for predicting lifestyles and emergence of pathogens.</title>
        <authorList>
            <person name="Haridas S."/>
            <person name="Albert R."/>
            <person name="Binder M."/>
            <person name="Bloem J."/>
            <person name="Labutti K."/>
            <person name="Salamov A."/>
            <person name="Andreopoulos B."/>
            <person name="Baker S."/>
            <person name="Barry K."/>
            <person name="Bills G."/>
            <person name="Bluhm B."/>
            <person name="Cannon C."/>
            <person name="Castanera R."/>
            <person name="Culley D."/>
            <person name="Daum C."/>
            <person name="Ezra D."/>
            <person name="Gonzalez J."/>
            <person name="Henrissat B."/>
            <person name="Kuo A."/>
            <person name="Liang C."/>
            <person name="Lipzen A."/>
            <person name="Lutzoni F."/>
            <person name="Magnuson J."/>
            <person name="Mondo S."/>
            <person name="Nolan M."/>
            <person name="Ohm R."/>
            <person name="Pangilinan J."/>
            <person name="Park H.-J."/>
            <person name="Ramirez L."/>
            <person name="Alfaro M."/>
            <person name="Sun H."/>
            <person name="Tritt A."/>
            <person name="Yoshinaga Y."/>
            <person name="Zwiers L.-H."/>
            <person name="Turgeon B."/>
            <person name="Goodwin S."/>
            <person name="Spatafora J."/>
            <person name="Crous P."/>
            <person name="Grigoriev I."/>
        </authorList>
    </citation>
    <scope>NUCLEOTIDE SEQUENCE</scope>
    <source>
        <strain evidence="3">CBS 122681</strain>
    </source>
</reference>
<feature type="region of interest" description="Disordered" evidence="1">
    <location>
        <begin position="413"/>
        <end position="443"/>
    </location>
</feature>
<feature type="compositionally biased region" description="Low complexity" evidence="1">
    <location>
        <begin position="383"/>
        <end position="395"/>
    </location>
</feature>
<feature type="compositionally biased region" description="Basic and acidic residues" evidence="1">
    <location>
        <begin position="416"/>
        <end position="432"/>
    </location>
</feature>
<feature type="transmembrane region" description="Helical" evidence="2">
    <location>
        <begin position="237"/>
        <end position="261"/>
    </location>
</feature>
<sequence>MPDSEHAPGGAKARGERCGTTPPRARSSTTGLASAAKGAMPVSIMVCARMLLIRRRRVRGEPDVSKVEGDSSCRAHAPAGVQSFCAGPSPPEAKQQLGSSPCRIPRAHMEGGHALPFGAAPRARGHGGLLLTGGTPRRSRLGWRSGPGVDGWIEPCPLQCNPHRYFSLCSIFYMLHPTAVVRYLQSPLASAASVYNLPASLLHATPLAASAVRPHFITDLPDWGASSSPTMMEQIKVWIILGAVLGTLILCLALTLVLFCWKRSKRRIRGFSLRAVTPLDDAEFESWRRPSQYTKRPEKYGIRPTQPAIVRSSKTPNMFEKELNIYVPPRTPSPTDPTSSMMSSTPIRKPERARRKSSVASSLADRPPTPYSPASVSSEFPRRGSGSSFKSGSPPYIHYPSMSEASAFNFNFEADSPPREASRPSHHSDRPLRYSYARYGESV</sequence>
<evidence type="ECO:0000256" key="2">
    <source>
        <dbReference type="SAM" id="Phobius"/>
    </source>
</evidence>
<dbReference type="AlphaFoldDB" id="A0A6A6TA49"/>
<feature type="region of interest" description="Disordered" evidence="1">
    <location>
        <begin position="1"/>
        <end position="34"/>
    </location>
</feature>
<proteinExistence type="predicted"/>
<name>A0A6A6TA49_9PLEO</name>